<evidence type="ECO:0000313" key="5">
    <source>
        <dbReference type="Proteomes" id="UP001235344"/>
    </source>
</evidence>
<dbReference type="EMBL" id="CP131913">
    <property type="protein sequence ID" value="WLI74939.1"/>
    <property type="molecule type" value="Genomic_DNA"/>
</dbReference>
<dbReference type="Gene3D" id="1.20.120.1600">
    <property type="match status" value="1"/>
</dbReference>
<comment type="cofactor">
    <cofactor evidence="1">
        <name>Mg(2+)</name>
        <dbReference type="ChEBI" id="CHEBI:18420"/>
    </cofactor>
</comment>
<dbReference type="Gene3D" id="3.40.50.1000">
    <property type="entry name" value="HAD superfamily/HAD-like"/>
    <property type="match status" value="1"/>
</dbReference>
<dbReference type="SFLD" id="SFLDG01129">
    <property type="entry name" value="C1.5:_HAD__Beta-PGM__Phosphata"/>
    <property type="match status" value="1"/>
</dbReference>
<dbReference type="SFLD" id="SFLDS00003">
    <property type="entry name" value="Haloacid_Dehalogenase"/>
    <property type="match status" value="1"/>
</dbReference>
<dbReference type="InterPro" id="IPR036412">
    <property type="entry name" value="HAD-like_sf"/>
</dbReference>
<reference evidence="4 5" key="1">
    <citation type="submission" date="2023-08" db="EMBL/GenBank/DDBJ databases">
        <title>Transcriptome Analysis of Halomonas alkalicola CICC 11012s to Identify the Genes Involved in Alkaline Tolerances.</title>
        <authorList>
            <person name="Zhai L."/>
        </authorList>
    </citation>
    <scope>NUCLEOTIDE SEQUENCE [LARGE SCALE GENOMIC DNA]</scope>
    <source>
        <strain evidence="4 5">CICC 11012s</strain>
    </source>
</reference>
<dbReference type="GO" id="GO:0016787">
    <property type="term" value="F:hydrolase activity"/>
    <property type="evidence" value="ECO:0007669"/>
    <property type="project" value="UniProtKB-KW"/>
</dbReference>
<accession>A0ABY9H8U7</accession>
<organism evidence="4 5">
    <name type="scientific">Halomonas alkalicola</name>
    <dbReference type="NCBI Taxonomy" id="1930622"/>
    <lineage>
        <taxon>Bacteria</taxon>
        <taxon>Pseudomonadati</taxon>
        <taxon>Pseudomonadota</taxon>
        <taxon>Gammaproteobacteria</taxon>
        <taxon>Oceanospirillales</taxon>
        <taxon>Halomonadaceae</taxon>
        <taxon>Halomonas</taxon>
    </lineage>
</organism>
<dbReference type="Pfam" id="PF00702">
    <property type="entry name" value="Hydrolase"/>
    <property type="match status" value="1"/>
</dbReference>
<proteinExistence type="predicted"/>
<dbReference type="PANTHER" id="PTHR46470:SF4">
    <property type="entry name" value="5-AMINO-6-(5-PHOSPHO-D-RIBITYLAMINO)URACIL PHOSPHATASE YIGB"/>
    <property type="match status" value="1"/>
</dbReference>
<evidence type="ECO:0000313" key="4">
    <source>
        <dbReference type="EMBL" id="WLI74939.1"/>
    </source>
</evidence>
<keyword evidence="3" id="KW-0460">Magnesium</keyword>
<dbReference type="InterPro" id="IPR023214">
    <property type="entry name" value="HAD_sf"/>
</dbReference>
<dbReference type="Proteomes" id="UP001235344">
    <property type="component" value="Chromosome"/>
</dbReference>
<keyword evidence="2 4" id="KW-0378">Hydrolase</keyword>
<gene>
    <name evidence="4" type="ORF">B6N23_09345</name>
</gene>
<keyword evidence="5" id="KW-1185">Reference proteome</keyword>
<sequence>MVRLEAITFDLDDTLWDNGGVMRRTEEGHYAWLDAALHAWLEGRRQDRLEERLGGHADGAEPSGARGRFAERFPLAAFIERRLRLAGAHPLRRGDFTWLRHRALTELLNEYGLAAEHADHWASRAMERFMVLRHEVTPHEEVDELLDELGRRYRLASITNGNVEIARLALGRHFPVAIAAGELLAPKPDPRPFLAALARLGTPPSRALHVGDSWAEDALPARRLGMQAVWIGPDDRDLPAGIHRLDHVRELPTLIRWLERQR</sequence>
<evidence type="ECO:0000256" key="2">
    <source>
        <dbReference type="ARBA" id="ARBA00022801"/>
    </source>
</evidence>
<evidence type="ECO:0000256" key="1">
    <source>
        <dbReference type="ARBA" id="ARBA00001946"/>
    </source>
</evidence>
<dbReference type="InterPro" id="IPR006439">
    <property type="entry name" value="HAD-SF_hydro_IA"/>
</dbReference>
<name>A0ABY9H8U7_9GAMM</name>
<dbReference type="EC" id="3.1.3.-" evidence="4"/>
<dbReference type="NCBIfam" id="TIGR01549">
    <property type="entry name" value="HAD-SF-IA-v1"/>
    <property type="match status" value="1"/>
</dbReference>
<evidence type="ECO:0000256" key="3">
    <source>
        <dbReference type="ARBA" id="ARBA00022842"/>
    </source>
</evidence>
<dbReference type="SUPFAM" id="SSF56784">
    <property type="entry name" value="HAD-like"/>
    <property type="match status" value="1"/>
</dbReference>
<dbReference type="NCBIfam" id="TIGR01509">
    <property type="entry name" value="HAD-SF-IA-v3"/>
    <property type="match status" value="1"/>
</dbReference>
<protein>
    <submittedName>
        <fullName evidence="4">HAD family hydrolase</fullName>
        <ecNumber evidence="4">3.1.3.-</ecNumber>
    </submittedName>
</protein>
<dbReference type="InterPro" id="IPR051400">
    <property type="entry name" value="HAD-like_hydrolase"/>
</dbReference>
<dbReference type="PANTHER" id="PTHR46470">
    <property type="entry name" value="N-ACYLNEURAMINATE-9-PHOSPHATASE"/>
    <property type="match status" value="1"/>
</dbReference>